<organism evidence="3 4">
    <name type="scientific">Diploscapter pachys</name>
    <dbReference type="NCBI Taxonomy" id="2018661"/>
    <lineage>
        <taxon>Eukaryota</taxon>
        <taxon>Metazoa</taxon>
        <taxon>Ecdysozoa</taxon>
        <taxon>Nematoda</taxon>
        <taxon>Chromadorea</taxon>
        <taxon>Rhabditida</taxon>
        <taxon>Rhabditina</taxon>
        <taxon>Rhabditomorpha</taxon>
        <taxon>Rhabditoidea</taxon>
        <taxon>Rhabditidae</taxon>
        <taxon>Diploscapter</taxon>
    </lineage>
</organism>
<protein>
    <recommendedName>
        <fullName evidence="2">C-type lectin domain-containing protein</fullName>
    </recommendedName>
</protein>
<dbReference type="STRING" id="2018661.A0A2A2J8Y7"/>
<evidence type="ECO:0000256" key="1">
    <source>
        <dbReference type="SAM" id="MobiDB-lite"/>
    </source>
</evidence>
<dbReference type="SMART" id="SM00034">
    <property type="entry name" value="CLECT"/>
    <property type="match status" value="1"/>
</dbReference>
<sequence length="264" mass="31167">MHLHVFVDKDYQDKRKIAEKIYNNYRDNEKEIHMLIPEFFNAFEKYEKDEKNAALRKEVLNSEQLAMLDQYEKETTNNNENDEVEEEDSKKTEEIEKLPLHRDSQDEMPDPTSNCRSGWSYYNGSKSCFKKIMKMVDWQEAVDICEKEGAFLASLLDEAENRFAADLTRINTTRDIDFIGQVWIGGKRDPRDRAFWYWTDGSEIKWFAWTNGVPNDSRGAEDCLQLVSTPNSYFHFQPAYMWNDSGCVSNAYKNYPLCKYRALK</sequence>
<dbReference type="PANTHER" id="PTHR22803">
    <property type="entry name" value="MANNOSE, PHOSPHOLIPASE, LECTIN RECEPTOR RELATED"/>
    <property type="match status" value="1"/>
</dbReference>
<dbReference type="AlphaFoldDB" id="A0A2A2J8Y7"/>
<name>A0A2A2J8Y7_9BILA</name>
<dbReference type="PROSITE" id="PS50041">
    <property type="entry name" value="C_TYPE_LECTIN_2"/>
    <property type="match status" value="1"/>
</dbReference>
<accession>A0A2A2J8Y7</accession>
<dbReference type="Proteomes" id="UP000218231">
    <property type="component" value="Unassembled WGS sequence"/>
</dbReference>
<dbReference type="Gene3D" id="3.10.100.10">
    <property type="entry name" value="Mannose-Binding Protein A, subunit A"/>
    <property type="match status" value="1"/>
</dbReference>
<dbReference type="Pfam" id="PF00059">
    <property type="entry name" value="Lectin_C"/>
    <property type="match status" value="1"/>
</dbReference>
<gene>
    <name evidence="3" type="ORF">WR25_13946</name>
</gene>
<keyword evidence="4" id="KW-1185">Reference proteome</keyword>
<evidence type="ECO:0000313" key="3">
    <source>
        <dbReference type="EMBL" id="PAV57992.1"/>
    </source>
</evidence>
<dbReference type="OrthoDB" id="5877913at2759"/>
<feature type="domain" description="C-type lectin" evidence="2">
    <location>
        <begin position="124"/>
        <end position="247"/>
    </location>
</feature>
<evidence type="ECO:0000259" key="2">
    <source>
        <dbReference type="PROSITE" id="PS50041"/>
    </source>
</evidence>
<reference evidence="3 4" key="1">
    <citation type="journal article" date="2017" name="Curr. Biol.">
        <title>Genome architecture and evolution of a unichromosomal asexual nematode.</title>
        <authorList>
            <person name="Fradin H."/>
            <person name="Zegar C."/>
            <person name="Gutwein M."/>
            <person name="Lucas J."/>
            <person name="Kovtun M."/>
            <person name="Corcoran D."/>
            <person name="Baugh L.R."/>
            <person name="Kiontke K."/>
            <person name="Gunsalus K."/>
            <person name="Fitch D.H."/>
            <person name="Piano F."/>
        </authorList>
    </citation>
    <scope>NUCLEOTIDE SEQUENCE [LARGE SCALE GENOMIC DNA]</scope>
    <source>
        <strain evidence="3">PF1309</strain>
    </source>
</reference>
<dbReference type="EMBL" id="LIAE01010607">
    <property type="protein sequence ID" value="PAV57992.1"/>
    <property type="molecule type" value="Genomic_DNA"/>
</dbReference>
<dbReference type="CDD" id="cd00037">
    <property type="entry name" value="CLECT"/>
    <property type="match status" value="1"/>
</dbReference>
<comment type="caution">
    <text evidence="3">The sequence shown here is derived from an EMBL/GenBank/DDBJ whole genome shotgun (WGS) entry which is preliminary data.</text>
</comment>
<dbReference type="InterPro" id="IPR001304">
    <property type="entry name" value="C-type_lectin-like"/>
</dbReference>
<dbReference type="InterPro" id="IPR016186">
    <property type="entry name" value="C-type_lectin-like/link_sf"/>
</dbReference>
<dbReference type="SUPFAM" id="SSF56436">
    <property type="entry name" value="C-type lectin-like"/>
    <property type="match status" value="1"/>
</dbReference>
<feature type="region of interest" description="Disordered" evidence="1">
    <location>
        <begin position="72"/>
        <end position="94"/>
    </location>
</feature>
<proteinExistence type="predicted"/>
<evidence type="ECO:0000313" key="4">
    <source>
        <dbReference type="Proteomes" id="UP000218231"/>
    </source>
</evidence>
<dbReference type="InterPro" id="IPR050111">
    <property type="entry name" value="C-type_lectin/snaclec_domain"/>
</dbReference>
<dbReference type="InterPro" id="IPR016187">
    <property type="entry name" value="CTDL_fold"/>
</dbReference>